<dbReference type="Proteomes" id="UP001362999">
    <property type="component" value="Unassembled WGS sequence"/>
</dbReference>
<keyword evidence="2" id="KW-1185">Reference proteome</keyword>
<comment type="caution">
    <text evidence="1">The sequence shown here is derived from an EMBL/GenBank/DDBJ whole genome shotgun (WGS) entry which is preliminary data.</text>
</comment>
<protein>
    <recommendedName>
        <fullName evidence="3">F-box domain-containing protein</fullName>
    </recommendedName>
</protein>
<gene>
    <name evidence="1" type="ORF">R3P38DRAFT_2770077</name>
</gene>
<proteinExistence type="predicted"/>
<organism evidence="1 2">
    <name type="scientific">Favolaschia claudopus</name>
    <dbReference type="NCBI Taxonomy" id="2862362"/>
    <lineage>
        <taxon>Eukaryota</taxon>
        <taxon>Fungi</taxon>
        <taxon>Dikarya</taxon>
        <taxon>Basidiomycota</taxon>
        <taxon>Agaricomycotina</taxon>
        <taxon>Agaricomycetes</taxon>
        <taxon>Agaricomycetidae</taxon>
        <taxon>Agaricales</taxon>
        <taxon>Marasmiineae</taxon>
        <taxon>Mycenaceae</taxon>
        <taxon>Favolaschia</taxon>
    </lineage>
</organism>
<dbReference type="AlphaFoldDB" id="A0AAW0CNI8"/>
<sequence length="280" mass="32389">MDVILPPELEREIFEIAATEDKRTIPALLRVCHRAHNWIEPLLYRTLIISDYDDAELVALRSKSLEFKKRAVHHVFIEDNPNTRAHVHKLISQLSGIQTLALNGYASDELLLAIYNLLPRRLNVCAPLYNPSEWVRSTFACSCFFLVTHLEIFHDPMPSMEDYDWDDWSVLASLPSLTHLCLERHSVAELLPLFFEKCTQLAVLIVAFWNPSPETEAAEFVENVRVKDPRMVVMVFDAQFFKEDWQRGVRSGDDFWARADGFLAKKRDGKIQNSVYLVED</sequence>
<dbReference type="EMBL" id="JAWWNJ010000016">
    <property type="protein sequence ID" value="KAK7039951.1"/>
    <property type="molecule type" value="Genomic_DNA"/>
</dbReference>
<evidence type="ECO:0000313" key="2">
    <source>
        <dbReference type="Proteomes" id="UP001362999"/>
    </source>
</evidence>
<reference evidence="1 2" key="1">
    <citation type="journal article" date="2024" name="J Genomics">
        <title>Draft genome sequencing and assembly of Favolaschia claudopus CIRM-BRFM 2984 isolated from oak limbs.</title>
        <authorList>
            <person name="Navarro D."/>
            <person name="Drula E."/>
            <person name="Chaduli D."/>
            <person name="Cazenave R."/>
            <person name="Ahrendt S."/>
            <person name="Wang J."/>
            <person name="Lipzen A."/>
            <person name="Daum C."/>
            <person name="Barry K."/>
            <person name="Grigoriev I.V."/>
            <person name="Favel A."/>
            <person name="Rosso M.N."/>
            <person name="Martin F."/>
        </authorList>
    </citation>
    <scope>NUCLEOTIDE SEQUENCE [LARGE SCALE GENOMIC DNA]</scope>
    <source>
        <strain evidence="1 2">CIRM-BRFM 2984</strain>
    </source>
</reference>
<evidence type="ECO:0000313" key="1">
    <source>
        <dbReference type="EMBL" id="KAK7039951.1"/>
    </source>
</evidence>
<name>A0AAW0CNI8_9AGAR</name>
<accession>A0AAW0CNI8</accession>
<evidence type="ECO:0008006" key="3">
    <source>
        <dbReference type="Google" id="ProtNLM"/>
    </source>
</evidence>